<evidence type="ECO:0000256" key="1">
    <source>
        <dbReference type="SAM" id="SignalP"/>
    </source>
</evidence>
<accession>V6SSC7</accession>
<evidence type="ECO:0000313" key="3">
    <source>
        <dbReference type="Proteomes" id="UP000018004"/>
    </source>
</evidence>
<protein>
    <recommendedName>
        <fullName evidence="4">DUF4919 domain-containing protein</fullName>
    </recommendedName>
</protein>
<proteinExistence type="predicted"/>
<keyword evidence="1" id="KW-0732">Signal</keyword>
<gene>
    <name evidence="2" type="ORF">FLJC2902T_20330</name>
</gene>
<feature type="chain" id="PRO_5004750907" description="DUF4919 domain-containing protein" evidence="1">
    <location>
        <begin position="19"/>
        <end position="233"/>
    </location>
</feature>
<feature type="signal peptide" evidence="1">
    <location>
        <begin position="1"/>
        <end position="18"/>
    </location>
</feature>
<name>V6SSC7_9FLAO</name>
<reference evidence="2 3" key="1">
    <citation type="submission" date="2013-08" db="EMBL/GenBank/DDBJ databases">
        <title>Flavobacterium limnosediminis JC2902 genome sequencing.</title>
        <authorList>
            <person name="Lee K."/>
            <person name="Yi H."/>
            <person name="Park S."/>
            <person name="Chun J."/>
        </authorList>
    </citation>
    <scope>NUCLEOTIDE SEQUENCE [LARGE SCALE GENOMIC DNA]</scope>
    <source>
        <strain evidence="2 3">JC2902</strain>
    </source>
</reference>
<dbReference type="AlphaFoldDB" id="V6SSC7"/>
<evidence type="ECO:0008006" key="4">
    <source>
        <dbReference type="Google" id="ProtNLM"/>
    </source>
</evidence>
<dbReference type="STRING" id="1341181.FLJC2902T_20330"/>
<comment type="caution">
    <text evidence="2">The sequence shown here is derived from an EMBL/GenBank/DDBJ whole genome shotgun (WGS) entry which is preliminary data.</text>
</comment>
<dbReference type="Proteomes" id="UP000018004">
    <property type="component" value="Unassembled WGS sequence"/>
</dbReference>
<organism evidence="2 3">
    <name type="scientific">Flavobacterium limnosediminis JC2902</name>
    <dbReference type="NCBI Taxonomy" id="1341181"/>
    <lineage>
        <taxon>Bacteria</taxon>
        <taxon>Pseudomonadati</taxon>
        <taxon>Bacteroidota</taxon>
        <taxon>Flavobacteriia</taxon>
        <taxon>Flavobacteriales</taxon>
        <taxon>Flavobacteriaceae</taxon>
        <taxon>Flavobacterium</taxon>
    </lineage>
</organism>
<dbReference type="EMBL" id="AVGG01000011">
    <property type="protein sequence ID" value="ESU27330.1"/>
    <property type="molecule type" value="Genomic_DNA"/>
</dbReference>
<dbReference type="PATRIC" id="fig|1341181.4.peg.1995"/>
<dbReference type="RefSeq" id="WP_023579617.1">
    <property type="nucleotide sequence ID" value="NZ_AVGG01000011.1"/>
</dbReference>
<sequence>MKKTVLLLTLLFTSFMFSQNVNDYKYIIVPKKFGFLKQANMYNMNSLTKTVFENQGYEVYYDGDVFPQDLAENRCRALFADMVENNTLFSTKIKIELKDCKNQVVYVSEEGVSREKEYAKAYVQAFRTVGKSLEILNSKPKDSAVTAVAKTKEENIQLIVATSQLFAQPISNGFQLVDSSPKVVMKLFKTSATNFYIGQKENQQGVVFHANNQWIFEYYQNEKLVSEKLEIKF</sequence>
<dbReference type="OrthoDB" id="1274006at2"/>
<keyword evidence="3" id="KW-1185">Reference proteome</keyword>
<evidence type="ECO:0000313" key="2">
    <source>
        <dbReference type="EMBL" id="ESU27330.1"/>
    </source>
</evidence>
<dbReference type="eggNOG" id="ENOG502ZN71">
    <property type="taxonomic scope" value="Bacteria"/>
</dbReference>